<dbReference type="RefSeq" id="WP_253474460.1">
    <property type="nucleotide sequence ID" value="NZ_JALJXV010000002.1"/>
</dbReference>
<evidence type="ECO:0000256" key="1">
    <source>
        <dbReference type="ARBA" id="ARBA00004418"/>
    </source>
</evidence>
<feature type="region of interest" description="Disordered" evidence="4">
    <location>
        <begin position="408"/>
        <end position="428"/>
    </location>
</feature>
<dbReference type="InterPro" id="IPR015168">
    <property type="entry name" value="SsuA/THI5"/>
</dbReference>
<evidence type="ECO:0000313" key="7">
    <source>
        <dbReference type="EMBL" id="MCP1673659.1"/>
    </source>
</evidence>
<dbReference type="PANTHER" id="PTHR30024:SF47">
    <property type="entry name" value="TAURINE-BINDING PERIPLASMIC PROTEIN"/>
    <property type="match status" value="1"/>
</dbReference>
<keyword evidence="5" id="KW-0472">Membrane</keyword>
<evidence type="ECO:0000259" key="6">
    <source>
        <dbReference type="Pfam" id="PF09084"/>
    </source>
</evidence>
<evidence type="ECO:0000256" key="3">
    <source>
        <dbReference type="ARBA" id="ARBA00022729"/>
    </source>
</evidence>
<dbReference type="Proteomes" id="UP001205843">
    <property type="component" value="Unassembled WGS sequence"/>
</dbReference>
<reference evidence="7" key="1">
    <citation type="submission" date="2022-03" db="EMBL/GenBank/DDBJ databases">
        <title>Genomic Encyclopedia of Type Strains, Phase III (KMG-III): the genomes of soil and plant-associated and newly described type strains.</title>
        <authorList>
            <person name="Whitman W."/>
        </authorList>
    </citation>
    <scope>NUCLEOTIDE SEQUENCE</scope>
    <source>
        <strain evidence="7">ANL 6-2</strain>
    </source>
</reference>
<dbReference type="EMBL" id="JALJXV010000002">
    <property type="protein sequence ID" value="MCP1673659.1"/>
    <property type="molecule type" value="Genomic_DNA"/>
</dbReference>
<evidence type="ECO:0000313" key="8">
    <source>
        <dbReference type="Proteomes" id="UP001205843"/>
    </source>
</evidence>
<keyword evidence="3" id="KW-0732">Signal</keyword>
<name>A0AAE3G185_9GAMM</name>
<dbReference type="PANTHER" id="PTHR30024">
    <property type="entry name" value="ALIPHATIC SULFONATES-BINDING PROTEIN-RELATED"/>
    <property type="match status" value="1"/>
</dbReference>
<dbReference type="Gene3D" id="3.40.190.10">
    <property type="entry name" value="Periplasmic binding protein-like II"/>
    <property type="match status" value="2"/>
</dbReference>
<dbReference type="SUPFAM" id="SSF53850">
    <property type="entry name" value="Periplasmic binding protein-like II"/>
    <property type="match status" value="1"/>
</dbReference>
<organism evidence="7 8">
    <name type="scientific">Natronocella acetinitrilica</name>
    <dbReference type="NCBI Taxonomy" id="414046"/>
    <lineage>
        <taxon>Bacteria</taxon>
        <taxon>Pseudomonadati</taxon>
        <taxon>Pseudomonadota</taxon>
        <taxon>Gammaproteobacteria</taxon>
        <taxon>Chromatiales</taxon>
        <taxon>Ectothiorhodospiraceae</taxon>
        <taxon>Natronocella</taxon>
    </lineage>
</organism>
<dbReference type="GO" id="GO:0042918">
    <property type="term" value="P:alkanesulfonate transmembrane transport"/>
    <property type="evidence" value="ECO:0007669"/>
    <property type="project" value="TreeGrafter"/>
</dbReference>
<keyword evidence="5" id="KW-0812">Transmembrane</keyword>
<comment type="caution">
    <text evidence="7">The sequence shown here is derived from an EMBL/GenBank/DDBJ whole genome shotgun (WGS) entry which is preliminary data.</text>
</comment>
<comment type="similarity">
    <text evidence="2">Belongs to the bacterial solute-binding protein SsuA/TauA family.</text>
</comment>
<sequence>MDQPRESKNGGEQTMSKSVNRLFNTTLAGAAGAVLAFASAFAIADQEFNDWGWPQPYEQISEESIDWLKDRGWWPISMAYQAPWSGANTLNVVMVHGGLLEARGIEANLTSFGTGPEINEVIASGRAQVGIGGNFPFTSLVERGVPIQTIGVLTPNLLHATIVPNDSEIESFEDFANRDRPAVVGLATGSSAEFYFVQAAAVHGVEIGKDVQLRNMSLPEQMTMPRGLDAVVPWDAAATIISEFHERGRVVDTIYSYNFYQGNQYVRQELIDNVPDVVQAITDAFIEASLWIRLNPDQAVDLLAKQPELETWDRELLAQQTAMHNNLYKPTAAYPFAEFWSKENERISKWLYEGGRLNSMVTAADYEAAFDASFMEETFNKLGWKVPDQPPFLPAGWDHEIGDLPYPEYDSSATLTDPQPWPEPQDLVAPWEFDGTRYTPED</sequence>
<keyword evidence="5" id="KW-1133">Transmembrane helix</keyword>
<feature type="domain" description="SsuA/THI5-like" evidence="6">
    <location>
        <begin position="99"/>
        <end position="299"/>
    </location>
</feature>
<protein>
    <submittedName>
        <fullName evidence="7">Sulfonate transport system substrate-binding protein</fullName>
    </submittedName>
</protein>
<dbReference type="Pfam" id="PF09084">
    <property type="entry name" value="NMT1"/>
    <property type="match status" value="1"/>
</dbReference>
<feature type="transmembrane region" description="Helical" evidence="5">
    <location>
        <begin position="21"/>
        <end position="44"/>
    </location>
</feature>
<gene>
    <name evidence="7" type="ORF">J2T57_000758</name>
</gene>
<evidence type="ECO:0000256" key="2">
    <source>
        <dbReference type="ARBA" id="ARBA00010742"/>
    </source>
</evidence>
<evidence type="ECO:0000256" key="4">
    <source>
        <dbReference type="SAM" id="MobiDB-lite"/>
    </source>
</evidence>
<dbReference type="AlphaFoldDB" id="A0AAE3G185"/>
<dbReference type="GO" id="GO:0042597">
    <property type="term" value="C:periplasmic space"/>
    <property type="evidence" value="ECO:0007669"/>
    <property type="project" value="UniProtKB-SubCell"/>
</dbReference>
<comment type="subcellular location">
    <subcellularLocation>
        <location evidence="1">Periplasm</location>
    </subcellularLocation>
</comment>
<proteinExistence type="inferred from homology"/>
<evidence type="ECO:0000256" key="5">
    <source>
        <dbReference type="SAM" id="Phobius"/>
    </source>
</evidence>
<accession>A0AAE3G185</accession>
<keyword evidence="8" id="KW-1185">Reference proteome</keyword>